<keyword evidence="8 10" id="KW-0456">Lyase</keyword>
<dbReference type="PATRIC" id="fig|178606.4.peg.1021"/>
<dbReference type="UniPathway" id="UPA00251">
    <property type="reaction ID" value="UER00321"/>
</dbReference>
<comment type="caution">
    <text evidence="10">Lacks conserved residue(s) required for the propagation of feature annotation.</text>
</comment>
<comment type="pathway">
    <text evidence="2 10 11">Porphyrin-containing compound metabolism; protoporphyrin-IX biosynthesis; coproporphyrinogen-III from 5-aminolevulinate: step 4/4.</text>
</comment>
<evidence type="ECO:0000259" key="13">
    <source>
        <dbReference type="PROSITE" id="PS00906"/>
    </source>
</evidence>
<evidence type="ECO:0000256" key="2">
    <source>
        <dbReference type="ARBA" id="ARBA00004804"/>
    </source>
</evidence>
<dbReference type="HAMAP" id="MF_00218">
    <property type="entry name" value="URO_D"/>
    <property type="match status" value="1"/>
</dbReference>
<comment type="subcellular location">
    <subcellularLocation>
        <location evidence="1">Cytoplasm</location>
        <location evidence="1">Cytosol</location>
    </subcellularLocation>
</comment>
<evidence type="ECO:0000256" key="1">
    <source>
        <dbReference type="ARBA" id="ARBA00004514"/>
    </source>
</evidence>
<gene>
    <name evidence="10" type="primary">hemE</name>
    <name evidence="15" type="ORF">LptCag_1207</name>
</gene>
<reference evidence="15 16" key="1">
    <citation type="submission" date="2014-06" db="EMBL/GenBank/DDBJ databases">
        <title>Draft genome sequence of iron oxidizing acidophile Leptospirillum ferriphilum DSM14647.</title>
        <authorList>
            <person name="Cardenas J.P."/>
            <person name="Lazcano M."/>
            <person name="Ossandon F.J."/>
            <person name="Corbett M."/>
            <person name="Holmes D.S."/>
            <person name="Watkin E."/>
        </authorList>
    </citation>
    <scope>NUCLEOTIDE SEQUENCE [LARGE SCALE GENOMIC DNA]</scope>
    <source>
        <strain evidence="15 16">DSM 14647</strain>
    </source>
</reference>
<evidence type="ECO:0000256" key="3">
    <source>
        <dbReference type="ARBA" id="ARBA00009935"/>
    </source>
</evidence>
<feature type="binding site" evidence="10">
    <location>
        <position position="323"/>
    </location>
    <ligand>
        <name>substrate</name>
    </ligand>
</feature>
<dbReference type="Pfam" id="PF01208">
    <property type="entry name" value="URO-D"/>
    <property type="match status" value="1"/>
</dbReference>
<feature type="binding site" evidence="10">
    <location>
        <position position="77"/>
    </location>
    <ligand>
        <name>substrate</name>
    </ligand>
</feature>
<dbReference type="FunFam" id="3.20.20.210:FF:000008">
    <property type="entry name" value="Uroporphyrinogen decarboxylase"/>
    <property type="match status" value="1"/>
</dbReference>
<organism evidence="15 16">
    <name type="scientific">Leptospirillum ferriphilum</name>
    <dbReference type="NCBI Taxonomy" id="178606"/>
    <lineage>
        <taxon>Bacteria</taxon>
        <taxon>Pseudomonadati</taxon>
        <taxon>Nitrospirota</taxon>
        <taxon>Nitrospiria</taxon>
        <taxon>Nitrospirales</taxon>
        <taxon>Nitrospiraceae</taxon>
        <taxon>Leptospirillum</taxon>
    </lineage>
</organism>
<keyword evidence="9 10" id="KW-0627">Porphyrin biosynthesis</keyword>
<comment type="subunit">
    <text evidence="4 10">Homodimer.</text>
</comment>
<dbReference type="InterPro" id="IPR038071">
    <property type="entry name" value="UROD/MetE-like_sf"/>
</dbReference>
<dbReference type="PROSITE" id="PS00907">
    <property type="entry name" value="UROD_2"/>
    <property type="match status" value="1"/>
</dbReference>
<dbReference type="GO" id="GO:0006782">
    <property type="term" value="P:protoporphyrinogen IX biosynthetic process"/>
    <property type="evidence" value="ECO:0007669"/>
    <property type="project" value="UniProtKB-UniRule"/>
</dbReference>
<evidence type="ECO:0000256" key="12">
    <source>
        <dbReference type="RuleBase" id="RU004169"/>
    </source>
</evidence>
<dbReference type="PANTHER" id="PTHR21091:SF169">
    <property type="entry name" value="UROPORPHYRINOGEN DECARBOXYLASE"/>
    <property type="match status" value="1"/>
</dbReference>
<dbReference type="CDD" id="cd00717">
    <property type="entry name" value="URO-D"/>
    <property type="match status" value="1"/>
</dbReference>
<evidence type="ECO:0000256" key="5">
    <source>
        <dbReference type="ARBA" id="ARBA00012288"/>
    </source>
</evidence>
<dbReference type="InterPro" id="IPR006361">
    <property type="entry name" value="Uroporphyrinogen_deCO2ase_HemE"/>
</dbReference>
<comment type="function">
    <text evidence="10">Catalyzes the decarboxylation of four acetate groups of uroporphyrinogen-III to yield coproporphyrinogen-III.</text>
</comment>
<evidence type="ECO:0000256" key="4">
    <source>
        <dbReference type="ARBA" id="ARBA00011738"/>
    </source>
</evidence>
<feature type="binding site" evidence="10">
    <location>
        <position position="154"/>
    </location>
    <ligand>
        <name>substrate</name>
    </ligand>
</feature>
<keyword evidence="7 10" id="KW-0210">Decarboxylase</keyword>
<evidence type="ECO:0000256" key="11">
    <source>
        <dbReference type="RuleBase" id="RU000554"/>
    </source>
</evidence>
<name>A0A094X7E5_9BACT</name>
<dbReference type="RefSeq" id="WP_036081703.1">
    <property type="nucleotide sequence ID" value="NZ_JBPKCJ010000003.1"/>
</dbReference>
<dbReference type="EMBL" id="JPGK01000003">
    <property type="protein sequence ID" value="KGA94444.1"/>
    <property type="molecule type" value="Genomic_DNA"/>
</dbReference>
<feature type="domain" description="Uroporphyrinogen decarboxylase (URO-D)" evidence="13">
    <location>
        <begin position="23"/>
        <end position="32"/>
    </location>
</feature>
<dbReference type="GO" id="GO:0004853">
    <property type="term" value="F:uroporphyrinogen decarboxylase activity"/>
    <property type="evidence" value="ECO:0007669"/>
    <property type="project" value="UniProtKB-UniRule"/>
</dbReference>
<comment type="catalytic activity">
    <reaction evidence="10 11">
        <text>uroporphyrinogen III + 4 H(+) = coproporphyrinogen III + 4 CO2</text>
        <dbReference type="Rhea" id="RHEA:19865"/>
        <dbReference type="ChEBI" id="CHEBI:15378"/>
        <dbReference type="ChEBI" id="CHEBI:16526"/>
        <dbReference type="ChEBI" id="CHEBI:57308"/>
        <dbReference type="ChEBI" id="CHEBI:57309"/>
        <dbReference type="EC" id="4.1.1.37"/>
    </reaction>
</comment>
<dbReference type="OrthoDB" id="9806656at2"/>
<dbReference type="PANTHER" id="PTHR21091">
    <property type="entry name" value="METHYLTETRAHYDROFOLATE:HOMOCYSTEINE METHYLTRANSFERASE RELATED"/>
    <property type="match status" value="1"/>
</dbReference>
<evidence type="ECO:0000313" key="15">
    <source>
        <dbReference type="EMBL" id="KGA94444.1"/>
    </source>
</evidence>
<evidence type="ECO:0000313" key="16">
    <source>
        <dbReference type="Proteomes" id="UP000029452"/>
    </source>
</evidence>
<dbReference type="GO" id="GO:0005829">
    <property type="term" value="C:cytosol"/>
    <property type="evidence" value="ECO:0007669"/>
    <property type="project" value="UniProtKB-SubCell"/>
</dbReference>
<evidence type="ECO:0000256" key="9">
    <source>
        <dbReference type="ARBA" id="ARBA00023244"/>
    </source>
</evidence>
<sequence length="356" mass="39738">MTPALKNDLFLRACRGEKTERPPVWIMRQAGRYMPEYQEIRKKTSFLGLCKTPDLAAQATMLPVDMLGVDAAILFSDILIPVEAMGMELEFSEHKGPSFPRPVQSRMDVDRLLVPEPVAHTGFVAEAIREINRRLSGRLPLIGFSGAPFTLATYMVEGEISKDFSRVKQMMFSDPETLHTLLDRITETVIRYLEMQIEAGIHAYQIFDTWAGSLSPVHYRSFALPYVRRIVDSLQRYGIPSILYVNGSCALLEDMVTAGTNVVSVDWRMSLANVRDRVPASVSIQGNLDPVSLLGTPAILREETRRVLEDMKGRPGYVFNLGHGILPSTPVSMAKYLVSLVQKGLDAPVPSKAREV</sequence>
<evidence type="ECO:0000256" key="6">
    <source>
        <dbReference type="ARBA" id="ARBA00022490"/>
    </source>
</evidence>
<dbReference type="Gene3D" id="3.20.20.210">
    <property type="match status" value="1"/>
</dbReference>
<comment type="caution">
    <text evidence="15">The sequence shown here is derived from an EMBL/GenBank/DDBJ whole genome shotgun (WGS) entry which is preliminary data.</text>
</comment>
<keyword evidence="6 10" id="KW-0963">Cytoplasm</keyword>
<evidence type="ECO:0000256" key="10">
    <source>
        <dbReference type="HAMAP-Rule" id="MF_00218"/>
    </source>
</evidence>
<dbReference type="EC" id="4.1.1.37" evidence="5 10"/>
<evidence type="ECO:0000256" key="8">
    <source>
        <dbReference type="ARBA" id="ARBA00023239"/>
    </source>
</evidence>
<proteinExistence type="inferred from homology"/>
<feature type="binding site" evidence="10">
    <location>
        <begin position="28"/>
        <end position="32"/>
    </location>
    <ligand>
        <name>substrate</name>
    </ligand>
</feature>
<dbReference type="Proteomes" id="UP000029452">
    <property type="component" value="Unassembled WGS sequence"/>
</dbReference>
<dbReference type="SUPFAM" id="SSF51726">
    <property type="entry name" value="UROD/MetE-like"/>
    <property type="match status" value="1"/>
</dbReference>
<dbReference type="AlphaFoldDB" id="A0A094X7E5"/>
<evidence type="ECO:0000256" key="7">
    <source>
        <dbReference type="ARBA" id="ARBA00022793"/>
    </source>
</evidence>
<accession>A0A094X7E5</accession>
<feature type="domain" description="Uroporphyrinogen decarboxylase (URO-D)" evidence="14">
    <location>
        <begin position="142"/>
        <end position="158"/>
    </location>
</feature>
<protein>
    <recommendedName>
        <fullName evidence="5 10">Uroporphyrinogen decarboxylase</fullName>
        <shortName evidence="10">UPD</shortName>
        <shortName evidence="10">URO-D</shortName>
        <ecNumber evidence="5 10">4.1.1.37</ecNumber>
    </recommendedName>
</protein>
<comment type="similarity">
    <text evidence="3 10 12">Belongs to the uroporphyrinogen decarboxylase family.</text>
</comment>
<dbReference type="NCBIfam" id="TIGR01464">
    <property type="entry name" value="hemE"/>
    <property type="match status" value="1"/>
</dbReference>
<feature type="binding site" evidence="10">
    <location>
        <position position="209"/>
    </location>
    <ligand>
        <name>substrate</name>
    </ligand>
</feature>
<dbReference type="PROSITE" id="PS00906">
    <property type="entry name" value="UROD_1"/>
    <property type="match status" value="1"/>
</dbReference>
<evidence type="ECO:0000259" key="14">
    <source>
        <dbReference type="PROSITE" id="PS00907"/>
    </source>
</evidence>
<dbReference type="InterPro" id="IPR000257">
    <property type="entry name" value="Uroporphyrinogen_deCOase"/>
</dbReference>
<feature type="site" description="Transition state stabilizer" evidence="10">
    <location>
        <position position="77"/>
    </location>
</feature>